<dbReference type="CDD" id="cd01555">
    <property type="entry name" value="UdpNAET"/>
    <property type="match status" value="1"/>
</dbReference>
<feature type="active site" description="Proton donor" evidence="12">
    <location>
        <position position="116"/>
    </location>
</feature>
<dbReference type="GO" id="GO:0005737">
    <property type="term" value="C:cytoplasm"/>
    <property type="evidence" value="ECO:0007669"/>
    <property type="project" value="UniProtKB-SubCell"/>
</dbReference>
<dbReference type="PANTHER" id="PTHR43783:SF1">
    <property type="entry name" value="UDP-N-ACETYLGLUCOSAMINE 1-CARBOXYVINYLTRANSFERASE"/>
    <property type="match status" value="1"/>
</dbReference>
<feature type="binding site" evidence="12">
    <location>
        <begin position="22"/>
        <end position="23"/>
    </location>
    <ligand>
        <name>phosphoenolpyruvate</name>
        <dbReference type="ChEBI" id="CHEBI:58702"/>
    </ligand>
</feature>
<accession>A0A4Q7PJP9</accession>
<dbReference type="InterPro" id="IPR036968">
    <property type="entry name" value="Enolpyruvate_Tfrase_sf"/>
</dbReference>
<sequence>MPCFVINGGFPLHGEVQVQGAKNAVLPIMAASILNCGITVLTHVPRITDVADMKEILEYLGCRVDWYGDVLVIDAKCLDSCEIPGYLGQKMRSSIMLLGALLGRTGEAATYHPGGCSIGARPVDLHCRVLEALGAEMNVEDGRIFARAKRLRGGEIYLPFPSVGATENAVLAAVCAEGVSVIRGCAREPEIVQLCIFLNQMGAEIAGIGTGRLIISGRSCLHDTCYCVEGDRIAAATYLYAAAACTGKVTVNGVCPEYLISPLKALEKMGCCVETSRCAVRVGLTGRLKPLREVRTEVYPGFPTDLQSPMLTLMSLAEGKSVMQEDIFEGRFRTAQELVKMGADIVIEGNRAVVAGRGGLQGCEVTARDLRCGAALVIAGLAAEGTTVVSDCHHILRGYEDLPGQFRLLGGQIEEEIQET</sequence>
<keyword evidence="4 12" id="KW-0132">Cell division</keyword>
<dbReference type="GO" id="GO:0071555">
    <property type="term" value="P:cell wall organization"/>
    <property type="evidence" value="ECO:0007669"/>
    <property type="project" value="UniProtKB-KW"/>
</dbReference>
<evidence type="ECO:0000313" key="14">
    <source>
        <dbReference type="EMBL" id="RZT00686.1"/>
    </source>
</evidence>
<keyword evidence="5 12" id="KW-0808">Transferase</keyword>
<evidence type="ECO:0000256" key="6">
    <source>
        <dbReference type="ARBA" id="ARBA00022960"/>
    </source>
</evidence>
<evidence type="ECO:0000256" key="8">
    <source>
        <dbReference type="ARBA" id="ARBA00023306"/>
    </source>
</evidence>
<dbReference type="Proteomes" id="UP000292927">
    <property type="component" value="Unassembled WGS sequence"/>
</dbReference>
<evidence type="ECO:0000256" key="10">
    <source>
        <dbReference type="ARBA" id="ARBA00038367"/>
    </source>
</evidence>
<dbReference type="PANTHER" id="PTHR43783">
    <property type="entry name" value="UDP-N-ACETYLGLUCOSAMINE 1-CARBOXYVINYLTRANSFERASE"/>
    <property type="match status" value="1"/>
</dbReference>
<dbReference type="SUPFAM" id="SSF55205">
    <property type="entry name" value="EPT/RTPC-like"/>
    <property type="match status" value="1"/>
</dbReference>
<feature type="modified residue" description="2-(S-cysteinyl)pyruvic acid O-phosphothioketal" evidence="12">
    <location>
        <position position="116"/>
    </location>
</feature>
<proteinExistence type="inferred from homology"/>
<feature type="domain" description="Enolpyruvate transferase" evidence="13">
    <location>
        <begin position="8"/>
        <end position="403"/>
    </location>
</feature>
<evidence type="ECO:0000313" key="15">
    <source>
        <dbReference type="Proteomes" id="UP000292927"/>
    </source>
</evidence>
<dbReference type="EMBL" id="SGXF01000003">
    <property type="protein sequence ID" value="RZT00686.1"/>
    <property type="molecule type" value="Genomic_DNA"/>
</dbReference>
<dbReference type="GO" id="GO:0051301">
    <property type="term" value="P:cell division"/>
    <property type="evidence" value="ECO:0007669"/>
    <property type="project" value="UniProtKB-KW"/>
</dbReference>
<keyword evidence="15" id="KW-1185">Reference proteome</keyword>
<protein>
    <recommendedName>
        <fullName evidence="12">UDP-N-acetylglucosamine 1-carboxyvinyltransferase</fullName>
        <ecNumber evidence="12">2.5.1.7</ecNumber>
    </recommendedName>
    <alternativeName>
        <fullName evidence="12">Enoylpyruvate transferase</fullName>
    </alternativeName>
    <alternativeName>
        <fullName evidence="12">UDP-N-acetylglucosamine enolpyruvyl transferase</fullName>
        <shortName evidence="12">EPT</shortName>
    </alternativeName>
</protein>
<comment type="pathway">
    <text evidence="2 12">Cell wall biogenesis; peptidoglycan biosynthesis.</text>
</comment>
<dbReference type="InterPro" id="IPR013792">
    <property type="entry name" value="RNA3'P_cycl/enolpyr_Trfase_a/b"/>
</dbReference>
<dbReference type="GO" id="GO:0008760">
    <property type="term" value="F:UDP-N-acetylglucosamine 1-carboxyvinyltransferase activity"/>
    <property type="evidence" value="ECO:0007669"/>
    <property type="project" value="UniProtKB-UniRule"/>
</dbReference>
<dbReference type="NCBIfam" id="TIGR01072">
    <property type="entry name" value="murA"/>
    <property type="match status" value="1"/>
</dbReference>
<dbReference type="AlphaFoldDB" id="A0A4Q7PJP9"/>
<dbReference type="Gene3D" id="3.65.10.10">
    <property type="entry name" value="Enolpyruvate transferase domain"/>
    <property type="match status" value="2"/>
</dbReference>
<dbReference type="UniPathway" id="UPA00219"/>
<evidence type="ECO:0000256" key="3">
    <source>
        <dbReference type="ARBA" id="ARBA00022490"/>
    </source>
</evidence>
<evidence type="ECO:0000256" key="11">
    <source>
        <dbReference type="ARBA" id="ARBA00047527"/>
    </source>
</evidence>
<evidence type="ECO:0000256" key="7">
    <source>
        <dbReference type="ARBA" id="ARBA00022984"/>
    </source>
</evidence>
<dbReference type="InterPro" id="IPR001986">
    <property type="entry name" value="Enolpyruvate_Tfrase_dom"/>
</dbReference>
<keyword evidence="8 12" id="KW-0131">Cell cycle</keyword>
<feature type="binding site" evidence="12">
    <location>
        <position position="92"/>
    </location>
    <ligand>
        <name>UDP-N-acetyl-alpha-D-glucosamine</name>
        <dbReference type="ChEBI" id="CHEBI:57705"/>
    </ligand>
</feature>
<gene>
    <name evidence="12" type="primary">murA</name>
    <name evidence="14" type="ORF">EV209_2010</name>
</gene>
<reference evidence="14 15" key="1">
    <citation type="submission" date="2019-02" db="EMBL/GenBank/DDBJ databases">
        <title>Genomic Encyclopedia of Type Strains, Phase IV (KMG-IV): sequencing the most valuable type-strain genomes for metagenomic binning, comparative biology and taxonomic classification.</title>
        <authorList>
            <person name="Goeker M."/>
        </authorList>
    </citation>
    <scope>NUCLEOTIDE SEQUENCE [LARGE SCALE GENOMIC DNA]</scope>
    <source>
        <strain evidence="14 15">DSM 29486</strain>
    </source>
</reference>
<comment type="catalytic activity">
    <reaction evidence="11 12">
        <text>phosphoenolpyruvate + UDP-N-acetyl-alpha-D-glucosamine = UDP-N-acetyl-3-O-(1-carboxyvinyl)-alpha-D-glucosamine + phosphate</text>
        <dbReference type="Rhea" id="RHEA:18681"/>
        <dbReference type="ChEBI" id="CHEBI:43474"/>
        <dbReference type="ChEBI" id="CHEBI:57705"/>
        <dbReference type="ChEBI" id="CHEBI:58702"/>
        <dbReference type="ChEBI" id="CHEBI:68483"/>
        <dbReference type="EC" id="2.5.1.7"/>
    </reaction>
</comment>
<keyword evidence="9 12" id="KW-0961">Cell wall biogenesis/degradation</keyword>
<keyword evidence="6 12" id="KW-0133">Cell shape</keyword>
<feature type="binding site" evidence="12">
    <location>
        <begin position="121"/>
        <end position="125"/>
    </location>
    <ligand>
        <name>UDP-N-acetyl-alpha-D-glucosamine</name>
        <dbReference type="ChEBI" id="CHEBI:57705"/>
    </ligand>
</feature>
<comment type="caution">
    <text evidence="14">The sequence shown here is derived from an EMBL/GenBank/DDBJ whole genome shotgun (WGS) entry which is preliminary data.</text>
</comment>
<evidence type="ECO:0000256" key="12">
    <source>
        <dbReference type="HAMAP-Rule" id="MF_00111"/>
    </source>
</evidence>
<comment type="subcellular location">
    <subcellularLocation>
        <location evidence="1 12">Cytoplasm</location>
    </subcellularLocation>
</comment>
<evidence type="ECO:0000256" key="1">
    <source>
        <dbReference type="ARBA" id="ARBA00004496"/>
    </source>
</evidence>
<feature type="binding site" evidence="12">
    <location>
        <position position="305"/>
    </location>
    <ligand>
        <name>UDP-N-acetyl-alpha-D-glucosamine</name>
        <dbReference type="ChEBI" id="CHEBI:57705"/>
    </ligand>
</feature>
<comment type="caution">
    <text evidence="12">Lacks conserved residue(s) required for the propagation of feature annotation.</text>
</comment>
<evidence type="ECO:0000256" key="4">
    <source>
        <dbReference type="ARBA" id="ARBA00022618"/>
    </source>
</evidence>
<evidence type="ECO:0000256" key="5">
    <source>
        <dbReference type="ARBA" id="ARBA00022679"/>
    </source>
</evidence>
<dbReference type="Pfam" id="PF00275">
    <property type="entry name" value="EPSP_synthase"/>
    <property type="match status" value="1"/>
</dbReference>
<comment type="function">
    <text evidence="12">Cell wall formation. Adds enolpyruvyl to UDP-N-acetylglucosamine.</text>
</comment>
<dbReference type="GO" id="GO:0008360">
    <property type="term" value="P:regulation of cell shape"/>
    <property type="evidence" value="ECO:0007669"/>
    <property type="project" value="UniProtKB-KW"/>
</dbReference>
<evidence type="ECO:0000259" key="13">
    <source>
        <dbReference type="Pfam" id="PF00275"/>
    </source>
</evidence>
<name>A0A4Q7PJP9_9FIRM</name>
<evidence type="ECO:0000256" key="2">
    <source>
        <dbReference type="ARBA" id="ARBA00004752"/>
    </source>
</evidence>
<dbReference type="RefSeq" id="WP_408609014.1">
    <property type="nucleotide sequence ID" value="NZ_SGXF01000003.1"/>
</dbReference>
<evidence type="ECO:0000256" key="9">
    <source>
        <dbReference type="ARBA" id="ARBA00023316"/>
    </source>
</evidence>
<dbReference type="InterPro" id="IPR050068">
    <property type="entry name" value="MurA_subfamily"/>
</dbReference>
<dbReference type="HAMAP" id="MF_00111">
    <property type="entry name" value="MurA"/>
    <property type="match status" value="1"/>
</dbReference>
<keyword evidence="12" id="KW-0670">Pyruvate</keyword>
<feature type="binding site" evidence="12">
    <location>
        <position position="327"/>
    </location>
    <ligand>
        <name>UDP-N-acetyl-alpha-D-glucosamine</name>
        <dbReference type="ChEBI" id="CHEBI:57705"/>
    </ligand>
</feature>
<dbReference type="GO" id="GO:0009252">
    <property type="term" value="P:peptidoglycan biosynthetic process"/>
    <property type="evidence" value="ECO:0007669"/>
    <property type="project" value="UniProtKB-UniRule"/>
</dbReference>
<comment type="similarity">
    <text evidence="10 12">Belongs to the EPSP synthase family. MurA subfamily.</text>
</comment>
<dbReference type="GO" id="GO:0019277">
    <property type="term" value="P:UDP-N-acetylgalactosamine biosynthetic process"/>
    <property type="evidence" value="ECO:0007669"/>
    <property type="project" value="InterPro"/>
</dbReference>
<organism evidence="14 15">
    <name type="scientific">Cuneatibacter caecimuris</name>
    <dbReference type="NCBI Taxonomy" id="1796618"/>
    <lineage>
        <taxon>Bacteria</taxon>
        <taxon>Bacillati</taxon>
        <taxon>Bacillota</taxon>
        <taxon>Clostridia</taxon>
        <taxon>Lachnospirales</taxon>
        <taxon>Lachnospiraceae</taxon>
        <taxon>Cuneatibacter</taxon>
    </lineage>
</organism>
<dbReference type="EC" id="2.5.1.7" evidence="12"/>
<dbReference type="InterPro" id="IPR005750">
    <property type="entry name" value="UDP_GlcNAc_COvinyl_MurA"/>
</dbReference>
<keyword evidence="3 12" id="KW-0963">Cytoplasm</keyword>
<keyword evidence="7 12" id="KW-0573">Peptidoglycan synthesis</keyword>
<dbReference type="NCBIfam" id="NF006873">
    <property type="entry name" value="PRK09369.1"/>
    <property type="match status" value="1"/>
</dbReference>